<name>A0A1K2I104_9HYPH</name>
<dbReference type="OrthoDB" id="2081253at2"/>
<dbReference type="EMBL" id="FPKU01000003">
    <property type="protein sequence ID" value="SFZ86000.1"/>
    <property type="molecule type" value="Genomic_DNA"/>
</dbReference>
<proteinExistence type="predicted"/>
<dbReference type="RefSeq" id="WP_072345260.1">
    <property type="nucleotide sequence ID" value="NZ_FPKU01000003.1"/>
</dbReference>
<dbReference type="AlphaFoldDB" id="A0A1K2I104"/>
<dbReference type="NCBIfam" id="TIGR01635">
    <property type="entry name" value="tail_comp_S"/>
    <property type="match status" value="1"/>
</dbReference>
<evidence type="ECO:0000313" key="2">
    <source>
        <dbReference type="Proteomes" id="UP000183447"/>
    </source>
</evidence>
<dbReference type="InterPro" id="IPR006522">
    <property type="entry name" value="Phage_virion_morphogenesis"/>
</dbReference>
<organism evidence="1 2">
    <name type="scientific">Devosia enhydra</name>
    <dbReference type="NCBI Taxonomy" id="665118"/>
    <lineage>
        <taxon>Bacteria</taxon>
        <taxon>Pseudomonadati</taxon>
        <taxon>Pseudomonadota</taxon>
        <taxon>Alphaproteobacteria</taxon>
        <taxon>Hyphomicrobiales</taxon>
        <taxon>Devosiaceae</taxon>
        <taxon>Devosia</taxon>
    </lineage>
</organism>
<evidence type="ECO:0000313" key="1">
    <source>
        <dbReference type="EMBL" id="SFZ86000.1"/>
    </source>
</evidence>
<sequence>MARIEITVPAADAASAALRRAAARLEDARPLYDEIGRSLTVSTQQRFATERAPDGSPWPSSIRALVSGGKTLTDSARLRNSITWEPASDRVAVGTNVIYAAVHQFGAVIRPVRAAALRFRIPGIGWVTRKSVTIPRRAFLGLDQDDQTMIAQIAVQFVLTSLQETAGV</sequence>
<keyword evidence="2" id="KW-1185">Reference proteome</keyword>
<gene>
    <name evidence="1" type="ORF">SAMN02983003_3172</name>
</gene>
<dbReference type="Pfam" id="PF05069">
    <property type="entry name" value="Phage_tail_S"/>
    <property type="match status" value="1"/>
</dbReference>
<protein>
    <submittedName>
        <fullName evidence="1">Phage virion morphogenesis (Putative tail completion) protein</fullName>
    </submittedName>
</protein>
<dbReference type="STRING" id="665118.SAMN02983003_3172"/>
<reference evidence="1 2" key="1">
    <citation type="submission" date="2016-11" db="EMBL/GenBank/DDBJ databases">
        <authorList>
            <person name="Jaros S."/>
            <person name="Januszkiewicz K."/>
            <person name="Wedrychowicz H."/>
        </authorList>
    </citation>
    <scope>NUCLEOTIDE SEQUENCE [LARGE SCALE GENOMIC DNA]</scope>
    <source>
        <strain evidence="1 2">ATCC 23634</strain>
    </source>
</reference>
<accession>A0A1K2I104</accession>
<dbReference type="Proteomes" id="UP000183447">
    <property type="component" value="Unassembled WGS sequence"/>
</dbReference>